<dbReference type="EC" id="3.1.3.16" evidence="1"/>
<keyword evidence="2" id="KW-0479">Metal-binding</keyword>
<dbReference type="GO" id="GO:0005737">
    <property type="term" value="C:cytoplasm"/>
    <property type="evidence" value="ECO:0007669"/>
    <property type="project" value="TreeGrafter"/>
</dbReference>
<dbReference type="GO" id="GO:0004722">
    <property type="term" value="F:protein serine/threonine phosphatase activity"/>
    <property type="evidence" value="ECO:0007669"/>
    <property type="project" value="UniProtKB-EC"/>
</dbReference>
<comment type="caution">
    <text evidence="9">The sequence shown here is derived from an EMBL/GenBank/DDBJ whole genome shotgun (WGS) entry which is preliminary data.</text>
</comment>
<proteinExistence type="predicted"/>
<gene>
    <name evidence="9" type="ORF">ACAOBT_LOCUS16740</name>
</gene>
<evidence type="ECO:0000256" key="7">
    <source>
        <dbReference type="ARBA" id="ARBA00048336"/>
    </source>
</evidence>
<sequence>MIIFLYLIYNHFLSVYWMRLVHVLAMARSTIDVDKIISRLTAKEVRESKKMKMINLDECDIRALCHKARNIFMSQPMLLELEAPIKICGKRRYTTKLFKTFTDLFNTLPVAAIIDDKIFCCHGGLSPDLLYIGQIRNIERPTEVPCQGLLCDLLWSDPSSLMGWTENDRGVSVSFGPDVISKFLQKHDFDLICRAHQVVEDGYEFSAQRKLITIFSAPNYCGTFDNAGALMSVNEDLLCSFQILTPAGKKKK</sequence>
<dbReference type="PANTHER" id="PTHR11668:SF510">
    <property type="entry name" value="SERINE_THREONINE-PROTEIN PHOSPHATASE"/>
    <property type="match status" value="1"/>
</dbReference>
<dbReference type="FunFam" id="3.60.21.10:FF:000133">
    <property type="entry name" value="Protein CBR-PPH-1"/>
    <property type="match status" value="1"/>
</dbReference>
<dbReference type="OrthoDB" id="1930084at2759"/>
<dbReference type="PRINTS" id="PR00114">
    <property type="entry name" value="STPHPHTASE"/>
</dbReference>
<organism evidence="9 10">
    <name type="scientific">Acanthoscelides obtectus</name>
    <name type="common">Bean weevil</name>
    <name type="synonym">Bruchus obtectus</name>
    <dbReference type="NCBI Taxonomy" id="200917"/>
    <lineage>
        <taxon>Eukaryota</taxon>
        <taxon>Metazoa</taxon>
        <taxon>Ecdysozoa</taxon>
        <taxon>Arthropoda</taxon>
        <taxon>Hexapoda</taxon>
        <taxon>Insecta</taxon>
        <taxon>Pterygota</taxon>
        <taxon>Neoptera</taxon>
        <taxon>Endopterygota</taxon>
        <taxon>Coleoptera</taxon>
        <taxon>Polyphaga</taxon>
        <taxon>Cucujiformia</taxon>
        <taxon>Chrysomeloidea</taxon>
        <taxon>Chrysomelidae</taxon>
        <taxon>Bruchinae</taxon>
        <taxon>Bruchini</taxon>
        <taxon>Acanthoscelides</taxon>
    </lineage>
</organism>
<evidence type="ECO:0000313" key="9">
    <source>
        <dbReference type="EMBL" id="CAH1985532.1"/>
    </source>
</evidence>
<dbReference type="Gene3D" id="3.60.21.10">
    <property type="match status" value="2"/>
</dbReference>
<dbReference type="PANTHER" id="PTHR11668">
    <property type="entry name" value="SERINE/THREONINE PROTEIN PHOSPHATASE"/>
    <property type="match status" value="1"/>
</dbReference>
<protein>
    <recommendedName>
        <fullName evidence="1">protein-serine/threonine phosphatase</fullName>
        <ecNumber evidence="1">3.1.3.16</ecNumber>
    </recommendedName>
</protein>
<dbReference type="InterPro" id="IPR004843">
    <property type="entry name" value="Calcineurin-like_PHP"/>
</dbReference>
<dbReference type="InterPro" id="IPR031675">
    <property type="entry name" value="STPPase_N"/>
</dbReference>
<feature type="domain" description="Serine/threonine specific protein phosphatases" evidence="8">
    <location>
        <begin position="56"/>
        <end position="248"/>
    </location>
</feature>
<dbReference type="SUPFAM" id="SSF56300">
    <property type="entry name" value="Metallo-dependent phosphatases"/>
    <property type="match status" value="1"/>
</dbReference>
<dbReference type="Pfam" id="PF00149">
    <property type="entry name" value="Metallophos"/>
    <property type="match status" value="1"/>
</dbReference>
<keyword evidence="4" id="KW-0904">Protein phosphatase</keyword>
<dbReference type="Pfam" id="PF16891">
    <property type="entry name" value="STPPase_N"/>
    <property type="match status" value="1"/>
</dbReference>
<dbReference type="AlphaFoldDB" id="A0A9P0PGR1"/>
<evidence type="ECO:0000256" key="3">
    <source>
        <dbReference type="ARBA" id="ARBA00022801"/>
    </source>
</evidence>
<evidence type="ECO:0000313" key="10">
    <source>
        <dbReference type="Proteomes" id="UP001152888"/>
    </source>
</evidence>
<keyword evidence="3" id="KW-0378">Hydrolase</keyword>
<dbReference type="GO" id="GO:0046872">
    <property type="term" value="F:metal ion binding"/>
    <property type="evidence" value="ECO:0007669"/>
    <property type="project" value="UniProtKB-KW"/>
</dbReference>
<reference evidence="9" key="1">
    <citation type="submission" date="2022-03" db="EMBL/GenBank/DDBJ databases">
        <authorList>
            <person name="Sayadi A."/>
        </authorList>
    </citation>
    <scope>NUCLEOTIDE SEQUENCE</scope>
</reference>
<dbReference type="InterPro" id="IPR006186">
    <property type="entry name" value="Ser/Thr-sp_prot-phosphatase"/>
</dbReference>
<dbReference type="GO" id="GO:0005634">
    <property type="term" value="C:nucleus"/>
    <property type="evidence" value="ECO:0007669"/>
    <property type="project" value="TreeGrafter"/>
</dbReference>
<evidence type="ECO:0000259" key="8">
    <source>
        <dbReference type="SMART" id="SM00156"/>
    </source>
</evidence>
<evidence type="ECO:0000256" key="1">
    <source>
        <dbReference type="ARBA" id="ARBA00013081"/>
    </source>
</evidence>
<dbReference type="SMART" id="SM00156">
    <property type="entry name" value="PP2Ac"/>
    <property type="match status" value="1"/>
</dbReference>
<name>A0A9P0PGR1_ACAOB</name>
<dbReference type="Proteomes" id="UP001152888">
    <property type="component" value="Unassembled WGS sequence"/>
</dbReference>
<evidence type="ECO:0000256" key="6">
    <source>
        <dbReference type="ARBA" id="ARBA00047761"/>
    </source>
</evidence>
<keyword evidence="10" id="KW-1185">Reference proteome</keyword>
<evidence type="ECO:0000256" key="5">
    <source>
        <dbReference type="ARBA" id="ARBA00023211"/>
    </source>
</evidence>
<evidence type="ECO:0000256" key="2">
    <source>
        <dbReference type="ARBA" id="ARBA00022723"/>
    </source>
</evidence>
<accession>A0A9P0PGR1</accession>
<keyword evidence="5" id="KW-0464">Manganese</keyword>
<evidence type="ECO:0000256" key="4">
    <source>
        <dbReference type="ARBA" id="ARBA00022912"/>
    </source>
</evidence>
<dbReference type="EMBL" id="CAKOFQ010006982">
    <property type="protein sequence ID" value="CAH1985532.1"/>
    <property type="molecule type" value="Genomic_DNA"/>
</dbReference>
<dbReference type="InterPro" id="IPR050341">
    <property type="entry name" value="PP1_catalytic_subunit"/>
</dbReference>
<comment type="catalytic activity">
    <reaction evidence="7">
        <text>O-phospho-L-threonyl-[protein] + H2O = L-threonyl-[protein] + phosphate</text>
        <dbReference type="Rhea" id="RHEA:47004"/>
        <dbReference type="Rhea" id="RHEA-COMP:11060"/>
        <dbReference type="Rhea" id="RHEA-COMP:11605"/>
        <dbReference type="ChEBI" id="CHEBI:15377"/>
        <dbReference type="ChEBI" id="CHEBI:30013"/>
        <dbReference type="ChEBI" id="CHEBI:43474"/>
        <dbReference type="ChEBI" id="CHEBI:61977"/>
        <dbReference type="EC" id="3.1.3.16"/>
    </reaction>
</comment>
<dbReference type="InterPro" id="IPR029052">
    <property type="entry name" value="Metallo-depent_PP-like"/>
</dbReference>
<comment type="catalytic activity">
    <reaction evidence="6">
        <text>O-phospho-L-seryl-[protein] + H2O = L-seryl-[protein] + phosphate</text>
        <dbReference type="Rhea" id="RHEA:20629"/>
        <dbReference type="Rhea" id="RHEA-COMP:9863"/>
        <dbReference type="Rhea" id="RHEA-COMP:11604"/>
        <dbReference type="ChEBI" id="CHEBI:15377"/>
        <dbReference type="ChEBI" id="CHEBI:29999"/>
        <dbReference type="ChEBI" id="CHEBI:43474"/>
        <dbReference type="ChEBI" id="CHEBI:83421"/>
        <dbReference type="EC" id="3.1.3.16"/>
    </reaction>
</comment>